<evidence type="ECO:0000313" key="2">
    <source>
        <dbReference type="Proteomes" id="UP000814033"/>
    </source>
</evidence>
<name>A0ACB8RHV6_9AGAM</name>
<dbReference type="EMBL" id="MU276030">
    <property type="protein sequence ID" value="KAI0043185.1"/>
    <property type="molecule type" value="Genomic_DNA"/>
</dbReference>
<reference evidence="1" key="1">
    <citation type="submission" date="2021-02" db="EMBL/GenBank/DDBJ databases">
        <authorList>
            <consortium name="DOE Joint Genome Institute"/>
            <person name="Ahrendt S."/>
            <person name="Looney B.P."/>
            <person name="Miyauchi S."/>
            <person name="Morin E."/>
            <person name="Drula E."/>
            <person name="Courty P.E."/>
            <person name="Chicoki N."/>
            <person name="Fauchery L."/>
            <person name="Kohler A."/>
            <person name="Kuo A."/>
            <person name="Labutti K."/>
            <person name="Pangilinan J."/>
            <person name="Lipzen A."/>
            <person name="Riley R."/>
            <person name="Andreopoulos W."/>
            <person name="He G."/>
            <person name="Johnson J."/>
            <person name="Barry K.W."/>
            <person name="Grigoriev I.V."/>
            <person name="Nagy L."/>
            <person name="Hibbett D."/>
            <person name="Henrissat B."/>
            <person name="Matheny P.B."/>
            <person name="Labbe J."/>
            <person name="Martin F."/>
        </authorList>
    </citation>
    <scope>NUCLEOTIDE SEQUENCE</scope>
    <source>
        <strain evidence="1">FP105234-sp</strain>
    </source>
</reference>
<gene>
    <name evidence="1" type="ORF">FA95DRAFT_440387</name>
</gene>
<organism evidence="1 2">
    <name type="scientific">Auriscalpium vulgare</name>
    <dbReference type="NCBI Taxonomy" id="40419"/>
    <lineage>
        <taxon>Eukaryota</taxon>
        <taxon>Fungi</taxon>
        <taxon>Dikarya</taxon>
        <taxon>Basidiomycota</taxon>
        <taxon>Agaricomycotina</taxon>
        <taxon>Agaricomycetes</taxon>
        <taxon>Russulales</taxon>
        <taxon>Auriscalpiaceae</taxon>
        <taxon>Auriscalpium</taxon>
    </lineage>
</organism>
<comment type="caution">
    <text evidence="1">The sequence shown here is derived from an EMBL/GenBank/DDBJ whole genome shotgun (WGS) entry which is preliminary data.</text>
</comment>
<dbReference type="Proteomes" id="UP000814033">
    <property type="component" value="Unassembled WGS sequence"/>
</dbReference>
<evidence type="ECO:0000313" key="1">
    <source>
        <dbReference type="EMBL" id="KAI0043185.1"/>
    </source>
</evidence>
<reference evidence="1" key="2">
    <citation type="journal article" date="2022" name="New Phytol.">
        <title>Evolutionary transition to the ectomycorrhizal habit in the genomes of a hyperdiverse lineage of mushroom-forming fungi.</title>
        <authorList>
            <person name="Looney B."/>
            <person name="Miyauchi S."/>
            <person name="Morin E."/>
            <person name="Drula E."/>
            <person name="Courty P.E."/>
            <person name="Kohler A."/>
            <person name="Kuo A."/>
            <person name="LaButti K."/>
            <person name="Pangilinan J."/>
            <person name="Lipzen A."/>
            <person name="Riley R."/>
            <person name="Andreopoulos W."/>
            <person name="He G."/>
            <person name="Johnson J."/>
            <person name="Nolan M."/>
            <person name="Tritt A."/>
            <person name="Barry K.W."/>
            <person name="Grigoriev I.V."/>
            <person name="Nagy L.G."/>
            <person name="Hibbett D."/>
            <person name="Henrissat B."/>
            <person name="Matheny P.B."/>
            <person name="Labbe J."/>
            <person name="Martin F.M."/>
        </authorList>
    </citation>
    <scope>NUCLEOTIDE SEQUENCE</scope>
    <source>
        <strain evidence="1">FP105234-sp</strain>
    </source>
</reference>
<proteinExistence type="predicted"/>
<protein>
    <submittedName>
        <fullName evidence="1">Uncharacterized protein</fullName>
    </submittedName>
</protein>
<accession>A0ACB8RHV6</accession>
<sequence length="101" mass="11900">MTMDNYNDSPVISATFYTKHHRPYFTPSEVDKLSERQRGKLSINQEEKTRQQACGFIEAVGARIGFPRKTIATAQNLYHRFHLFFPRKDFSYHVSTRYLLP</sequence>
<keyword evidence="2" id="KW-1185">Reference proteome</keyword>